<evidence type="ECO:0000256" key="4">
    <source>
        <dbReference type="SAM" id="MobiDB-lite"/>
    </source>
</evidence>
<dbReference type="KEGG" id="samy:DB32_004066"/>
<evidence type="ECO:0000256" key="2">
    <source>
        <dbReference type="ARBA" id="ARBA00022840"/>
    </source>
</evidence>
<dbReference type="Pfam" id="PF13181">
    <property type="entry name" value="TPR_8"/>
    <property type="match status" value="1"/>
</dbReference>
<dbReference type="OrthoDB" id="5477035at2"/>
<dbReference type="STRING" id="927083.DB32_004066"/>
<dbReference type="SUPFAM" id="SSF48452">
    <property type="entry name" value="TPR-like"/>
    <property type="match status" value="2"/>
</dbReference>
<dbReference type="PROSITE" id="PS50005">
    <property type="entry name" value="TPR"/>
    <property type="match status" value="1"/>
</dbReference>
<dbReference type="PROSITE" id="PS50293">
    <property type="entry name" value="TPR_REGION"/>
    <property type="match status" value="1"/>
</dbReference>
<gene>
    <name evidence="6" type="ORF">DB32_004066</name>
</gene>
<evidence type="ECO:0000256" key="1">
    <source>
        <dbReference type="ARBA" id="ARBA00022741"/>
    </source>
</evidence>
<sequence length="883" mass="97389">MSTPIAIRAPLVGREAELAELDEALARALGTGRPQAITIIGGAGVGKTRLLDEFLAKVRARERRVRTFRGAARESGPAYGVVQRILRARFGIVEGADPDVQREAVRAAVTEILGDKRVTEFLHFLGAFLDLTWPESPFTKAFEDDPEQFARIGRAVLRRFVEVDAAVSPLVLVFEDLHLSNDDSLELVRTLLESMHDAPVLMIVSARPELLTRRPEWAESHTKLELAPLKPDDAAQMMLHLLEPTGDPPEELVDAAVDMAGGNPYLLEQMLRTYVASGTLIPRAGGRWDVDLDRLDDAQLPLSVDDAIAARIASLTPAERALLEMAAVMGGVFWLGALVALGRLGKKAPELWGGAEDLGAHYRDLLAGLAERDYVLALPDSSIGSEPEELAFKHNLERETLYRLTSASQLRRYHREFAEWLELRLFEGAQADRVEEHCEMLATHYERGGAPRKAAEYFLAAGDRARARYANAKAADYYARGLELLGEEDVVGRLEAYHHQGDVLQLAGRNEEAIASFRKMLEIAWRLDFKSKGGAAHNRIGRVYRAIGQLEEAMRHLGTGHALFDAANDSRGVASSLDDVGKVHWMRGAYEPAERFMRRSLEIRRELGDARSIALSLNNLGLVYQDSGRFEEAQEAFQEALLIRREIGDLPGMSQTLNNIATIHQDNGDHARANELWREALEYATSVGDRMRQAVILTNLGENAYRQEQPEDAIAVLQKAEAISSTLGDRILEAEILRGLAKAHMLVHDITTARDFIARSVALFEKTRSKPFLGVALRTAGEIAAAGSFGGGEHQRAKHAFEQSVRIFEELGNEVELARSCEAFAAFLESDPDAKNDPVRAHEARRLRTRAVEIQERLAASGSDDALPPLEGEETSPGTVLAG</sequence>
<keyword evidence="3" id="KW-0802">TPR repeat</keyword>
<evidence type="ECO:0000259" key="5">
    <source>
        <dbReference type="Pfam" id="PF13191"/>
    </source>
</evidence>
<protein>
    <submittedName>
        <fullName evidence="6">Adenylate cyclase</fullName>
    </submittedName>
</protein>
<dbReference type="EMBL" id="CP011125">
    <property type="protein sequence ID" value="AKF06917.1"/>
    <property type="molecule type" value="Genomic_DNA"/>
</dbReference>
<dbReference type="SMART" id="SM00028">
    <property type="entry name" value="TPR"/>
    <property type="match status" value="7"/>
</dbReference>
<keyword evidence="7" id="KW-1185">Reference proteome</keyword>
<dbReference type="Pfam" id="PF13424">
    <property type="entry name" value="TPR_12"/>
    <property type="match status" value="2"/>
</dbReference>
<dbReference type="PANTHER" id="PTHR16305:SF28">
    <property type="entry name" value="GUANYLATE CYCLASE DOMAIN-CONTAINING PROTEIN"/>
    <property type="match status" value="1"/>
</dbReference>
<proteinExistence type="predicted"/>
<organism evidence="6 7">
    <name type="scientific">Sandaracinus amylolyticus</name>
    <dbReference type="NCBI Taxonomy" id="927083"/>
    <lineage>
        <taxon>Bacteria</taxon>
        <taxon>Pseudomonadati</taxon>
        <taxon>Myxococcota</taxon>
        <taxon>Polyangia</taxon>
        <taxon>Polyangiales</taxon>
        <taxon>Sandaracinaceae</taxon>
        <taxon>Sandaracinus</taxon>
    </lineage>
</organism>
<dbReference type="Gene3D" id="3.40.50.300">
    <property type="entry name" value="P-loop containing nucleotide triphosphate hydrolases"/>
    <property type="match status" value="1"/>
</dbReference>
<dbReference type="Gene3D" id="1.25.40.10">
    <property type="entry name" value="Tetratricopeptide repeat domain"/>
    <property type="match status" value="2"/>
</dbReference>
<dbReference type="Pfam" id="PF13191">
    <property type="entry name" value="AAA_16"/>
    <property type="match status" value="1"/>
</dbReference>
<keyword evidence="2" id="KW-0067">ATP-binding</keyword>
<dbReference type="GO" id="GO:0005737">
    <property type="term" value="C:cytoplasm"/>
    <property type="evidence" value="ECO:0007669"/>
    <property type="project" value="TreeGrafter"/>
</dbReference>
<dbReference type="AlphaFoldDB" id="A0A0F6W442"/>
<name>A0A0F6W442_9BACT</name>
<evidence type="ECO:0000313" key="7">
    <source>
        <dbReference type="Proteomes" id="UP000034883"/>
    </source>
</evidence>
<evidence type="ECO:0000313" key="6">
    <source>
        <dbReference type="EMBL" id="AKF06917.1"/>
    </source>
</evidence>
<feature type="repeat" description="TPR" evidence="3">
    <location>
        <begin position="614"/>
        <end position="647"/>
    </location>
</feature>
<dbReference type="GO" id="GO:0005524">
    <property type="term" value="F:ATP binding"/>
    <property type="evidence" value="ECO:0007669"/>
    <property type="project" value="UniProtKB-KW"/>
</dbReference>
<keyword evidence="1" id="KW-0547">Nucleotide-binding</keyword>
<accession>A0A0F6W442</accession>
<dbReference type="InterPro" id="IPR027417">
    <property type="entry name" value="P-loop_NTPase"/>
</dbReference>
<dbReference type="InterPro" id="IPR011990">
    <property type="entry name" value="TPR-like_helical_dom_sf"/>
</dbReference>
<dbReference type="Proteomes" id="UP000034883">
    <property type="component" value="Chromosome"/>
</dbReference>
<dbReference type="InterPro" id="IPR019734">
    <property type="entry name" value="TPR_rpt"/>
</dbReference>
<dbReference type="RefSeq" id="WP_053234184.1">
    <property type="nucleotide sequence ID" value="NZ_CP011125.1"/>
</dbReference>
<feature type="domain" description="Orc1-like AAA ATPase" evidence="5">
    <location>
        <begin position="10"/>
        <end position="203"/>
    </location>
</feature>
<dbReference type="SUPFAM" id="SSF52540">
    <property type="entry name" value="P-loop containing nucleoside triphosphate hydrolases"/>
    <property type="match status" value="1"/>
</dbReference>
<dbReference type="InterPro" id="IPR041664">
    <property type="entry name" value="AAA_16"/>
</dbReference>
<feature type="region of interest" description="Disordered" evidence="4">
    <location>
        <begin position="858"/>
        <end position="883"/>
    </location>
</feature>
<evidence type="ECO:0000256" key="3">
    <source>
        <dbReference type="PROSITE-ProRule" id="PRU00339"/>
    </source>
</evidence>
<reference evidence="6 7" key="1">
    <citation type="submission" date="2015-03" db="EMBL/GenBank/DDBJ databases">
        <title>Genome assembly of Sandaracinus amylolyticus DSM 53668.</title>
        <authorList>
            <person name="Sharma G."/>
            <person name="Subramanian S."/>
        </authorList>
    </citation>
    <scope>NUCLEOTIDE SEQUENCE [LARGE SCALE GENOMIC DNA]</scope>
    <source>
        <strain evidence="6 7">DSM 53668</strain>
    </source>
</reference>
<dbReference type="GO" id="GO:0004016">
    <property type="term" value="F:adenylate cyclase activity"/>
    <property type="evidence" value="ECO:0007669"/>
    <property type="project" value="TreeGrafter"/>
</dbReference>
<dbReference type="PANTHER" id="PTHR16305">
    <property type="entry name" value="TESTICULAR SOLUBLE ADENYLYL CYCLASE"/>
    <property type="match status" value="1"/>
</dbReference>